<evidence type="ECO:0008006" key="2">
    <source>
        <dbReference type="Google" id="ProtNLM"/>
    </source>
</evidence>
<dbReference type="InterPro" id="IPR006427">
    <property type="entry name" value="Portal_HK97"/>
</dbReference>
<sequence>MNIFDKFENDNSIHSPNYPISKNDIIHPDEEDSFAGSNIFSSTWSSFNFTAQQYTNAHVAICTSVLSDAVAQLPADIVRVEISNGSRVEIDDNAHPANFMFRGPNPNMTWSDFMEGTVNSLLLDGNVYVAIKKTPMGFELFLLDPVKVEIVYSRDKSQIVGYEYTVDLGRQTFPRDEIIHMRNFDVHNPLKGVSVLTSLTKELSMDESIKDFNNNFFKNGATIGSMFIPDRFLTDNVYKMVKKSLRDNIEGTNRAFKLFVNRFPGKLEFPNQTHKDIAFLELLKYIRETINGRFKVPPVKAGILEFANYANAVQQMESFWTDAVMPLLKRIQDIINKDFIWKYYDEDHELKFNTSDIAVLQGDRKQQMEILTGYKGADILTVDECRAELNREP</sequence>
<dbReference type="InterPro" id="IPR006944">
    <property type="entry name" value="Phage/GTA_portal"/>
</dbReference>
<feature type="non-terminal residue" evidence="1">
    <location>
        <position position="393"/>
    </location>
</feature>
<name>A0A0F9F7U3_9ZZZZ</name>
<reference evidence="1" key="1">
    <citation type="journal article" date="2015" name="Nature">
        <title>Complex archaea that bridge the gap between prokaryotes and eukaryotes.</title>
        <authorList>
            <person name="Spang A."/>
            <person name="Saw J.H."/>
            <person name="Jorgensen S.L."/>
            <person name="Zaremba-Niedzwiedzka K."/>
            <person name="Martijn J."/>
            <person name="Lind A.E."/>
            <person name="van Eijk R."/>
            <person name="Schleper C."/>
            <person name="Guy L."/>
            <person name="Ettema T.J."/>
        </authorList>
    </citation>
    <scope>NUCLEOTIDE SEQUENCE</scope>
</reference>
<accession>A0A0F9F7U3</accession>
<dbReference type="EMBL" id="LAZR01022304">
    <property type="protein sequence ID" value="KKL82333.1"/>
    <property type="molecule type" value="Genomic_DNA"/>
</dbReference>
<protein>
    <recommendedName>
        <fullName evidence="2">Phage portal protein</fullName>
    </recommendedName>
</protein>
<gene>
    <name evidence="1" type="ORF">LCGC14_1985820</name>
</gene>
<organism evidence="1">
    <name type="scientific">marine sediment metagenome</name>
    <dbReference type="NCBI Taxonomy" id="412755"/>
    <lineage>
        <taxon>unclassified sequences</taxon>
        <taxon>metagenomes</taxon>
        <taxon>ecological metagenomes</taxon>
    </lineage>
</organism>
<dbReference type="Pfam" id="PF04860">
    <property type="entry name" value="Phage_portal"/>
    <property type="match status" value="1"/>
</dbReference>
<dbReference type="AlphaFoldDB" id="A0A0F9F7U3"/>
<dbReference type="NCBIfam" id="TIGR01537">
    <property type="entry name" value="portal_HK97"/>
    <property type="match status" value="1"/>
</dbReference>
<comment type="caution">
    <text evidence="1">The sequence shown here is derived from an EMBL/GenBank/DDBJ whole genome shotgun (WGS) entry which is preliminary data.</text>
</comment>
<proteinExistence type="predicted"/>
<evidence type="ECO:0000313" key="1">
    <source>
        <dbReference type="EMBL" id="KKL82333.1"/>
    </source>
</evidence>